<keyword evidence="3" id="KW-1185">Reference proteome</keyword>
<name>A0A1G9ZV03_9EURY</name>
<sequence>MAETRSFDGNRTVLAGLTVAFAVIVPGVLKYLLTSAGFSFLGTLVWALGYGGFALVFWYLFIRPIDLTGPE</sequence>
<dbReference type="OrthoDB" id="304630at2157"/>
<accession>A0A1G9ZV03</accession>
<proteinExistence type="predicted"/>
<dbReference type="AlphaFoldDB" id="A0A1G9ZV03"/>
<dbReference type="Proteomes" id="UP000199370">
    <property type="component" value="Unassembled WGS sequence"/>
</dbReference>
<keyword evidence="1" id="KW-0812">Transmembrane</keyword>
<evidence type="ECO:0000256" key="1">
    <source>
        <dbReference type="SAM" id="Phobius"/>
    </source>
</evidence>
<dbReference type="STRING" id="996166.SAMN05192554_12254"/>
<dbReference type="InterPro" id="IPR058309">
    <property type="entry name" value="DUF7996"/>
</dbReference>
<dbReference type="RefSeq" id="WP_089735553.1">
    <property type="nucleotide sequence ID" value="NZ_FNIA01000022.1"/>
</dbReference>
<protein>
    <submittedName>
        <fullName evidence="2">Uncharacterized protein</fullName>
    </submittedName>
</protein>
<organism evidence="2 3">
    <name type="scientific">Haloarchaeobius iranensis</name>
    <dbReference type="NCBI Taxonomy" id="996166"/>
    <lineage>
        <taxon>Archaea</taxon>
        <taxon>Methanobacteriati</taxon>
        <taxon>Methanobacteriota</taxon>
        <taxon>Stenosarchaea group</taxon>
        <taxon>Halobacteria</taxon>
        <taxon>Halobacteriales</taxon>
        <taxon>Halorubellaceae</taxon>
        <taxon>Haloarchaeobius</taxon>
    </lineage>
</organism>
<keyword evidence="1" id="KW-0472">Membrane</keyword>
<dbReference type="Pfam" id="PF25959">
    <property type="entry name" value="DUF7996"/>
    <property type="match status" value="1"/>
</dbReference>
<reference evidence="2 3" key="1">
    <citation type="submission" date="2016-10" db="EMBL/GenBank/DDBJ databases">
        <authorList>
            <person name="de Groot N.N."/>
        </authorList>
    </citation>
    <scope>NUCLEOTIDE SEQUENCE [LARGE SCALE GENOMIC DNA]</scope>
    <source>
        <strain evidence="3">EB21,IBRC-M 10013,KCTC 4048</strain>
    </source>
</reference>
<feature type="transmembrane region" description="Helical" evidence="1">
    <location>
        <begin position="38"/>
        <end position="61"/>
    </location>
</feature>
<dbReference type="EMBL" id="FNIA01000022">
    <property type="protein sequence ID" value="SDN24791.1"/>
    <property type="molecule type" value="Genomic_DNA"/>
</dbReference>
<keyword evidence="1" id="KW-1133">Transmembrane helix</keyword>
<gene>
    <name evidence="2" type="ORF">SAMN05192554_12254</name>
</gene>
<feature type="transmembrane region" description="Helical" evidence="1">
    <location>
        <begin position="12"/>
        <end position="32"/>
    </location>
</feature>
<evidence type="ECO:0000313" key="3">
    <source>
        <dbReference type="Proteomes" id="UP000199370"/>
    </source>
</evidence>
<evidence type="ECO:0000313" key="2">
    <source>
        <dbReference type="EMBL" id="SDN24791.1"/>
    </source>
</evidence>